<feature type="transmembrane region" description="Helical" evidence="1">
    <location>
        <begin position="87"/>
        <end position="106"/>
    </location>
</feature>
<feature type="transmembrane region" description="Helical" evidence="1">
    <location>
        <begin position="411"/>
        <end position="430"/>
    </location>
</feature>
<dbReference type="AlphaFoldDB" id="A0A967K9R8"/>
<feature type="transmembrane region" description="Helical" evidence="1">
    <location>
        <begin position="126"/>
        <end position="149"/>
    </location>
</feature>
<reference evidence="2" key="1">
    <citation type="submission" date="2020-03" db="EMBL/GenBank/DDBJ databases">
        <title>Genome of Pelagibius litoralis DSM 21314T.</title>
        <authorList>
            <person name="Wang G."/>
        </authorList>
    </citation>
    <scope>NUCLEOTIDE SEQUENCE</scope>
    <source>
        <strain evidence="2">DSM 21314</strain>
    </source>
</reference>
<dbReference type="EMBL" id="JAAQPH010000012">
    <property type="protein sequence ID" value="NIA70062.1"/>
    <property type="molecule type" value="Genomic_DNA"/>
</dbReference>
<accession>A0A967K9R8</accession>
<keyword evidence="1" id="KW-0812">Transmembrane</keyword>
<gene>
    <name evidence="2" type="ORF">HBA54_15765</name>
</gene>
<feature type="transmembrane region" description="Helical" evidence="1">
    <location>
        <begin position="55"/>
        <end position="80"/>
    </location>
</feature>
<comment type="caution">
    <text evidence="2">The sequence shown here is derived from an EMBL/GenBank/DDBJ whole genome shotgun (WGS) entry which is preliminary data.</text>
</comment>
<sequence length="440" mass="49011">MSILVDFFAPYVRFLHGAAYNIQQNTEGLGIHSSHFLVRDATGNIVGSYWSPGEAAVTILGILVLYYLGLILLVSLATYILGRMKGVFITMLLLAVPGIFNVFGLFPDINYVPDEFIVGGTGVLGSPWGMLPLLLMALLTGWSVVIVLSDVCSLGERFRHYYDHLWYVMVIIAGIYFVDDLSAQENLGNLKAENQSARQASAYLLEQVRDYQRQCQVDSSLGAASCDWASRVQQLLNHYAARDERTFHLLGPKSSADVYSAGTGRISLPEILQIRREIMAYNNSRCPVDDTDGLHRFYRMSDTCQLPPAQFCTAFPDPFEGDNKNSDASRFFFALAVECIVPSLVRSRKLQEKQAVKQSQSAINKHYRWMFFMLLSAIAGGKVANSTSRAAAIDKRNKEERQRLWRGVRRAIGALVNAVAVSGGYGFAMARHMTRAVCKR</sequence>
<evidence type="ECO:0000256" key="1">
    <source>
        <dbReference type="SAM" id="Phobius"/>
    </source>
</evidence>
<name>A0A967K9R8_9PROT</name>
<proteinExistence type="predicted"/>
<feature type="transmembrane region" description="Helical" evidence="1">
    <location>
        <begin position="161"/>
        <end position="178"/>
    </location>
</feature>
<evidence type="ECO:0000313" key="2">
    <source>
        <dbReference type="EMBL" id="NIA70062.1"/>
    </source>
</evidence>
<keyword evidence="1" id="KW-1133">Transmembrane helix</keyword>
<keyword evidence="3" id="KW-1185">Reference proteome</keyword>
<evidence type="ECO:0000313" key="3">
    <source>
        <dbReference type="Proteomes" id="UP000761264"/>
    </source>
</evidence>
<organism evidence="2 3">
    <name type="scientific">Pelagibius litoralis</name>
    <dbReference type="NCBI Taxonomy" id="374515"/>
    <lineage>
        <taxon>Bacteria</taxon>
        <taxon>Pseudomonadati</taxon>
        <taxon>Pseudomonadota</taxon>
        <taxon>Alphaproteobacteria</taxon>
        <taxon>Rhodospirillales</taxon>
        <taxon>Rhodovibrionaceae</taxon>
        <taxon>Pelagibius</taxon>
    </lineage>
</organism>
<dbReference type="Proteomes" id="UP000761264">
    <property type="component" value="Unassembled WGS sequence"/>
</dbReference>
<keyword evidence="1" id="KW-0472">Membrane</keyword>
<protein>
    <submittedName>
        <fullName evidence="2">Uncharacterized protein</fullName>
    </submittedName>
</protein>
<dbReference type="RefSeq" id="WP_167226303.1">
    <property type="nucleotide sequence ID" value="NZ_JAAQPH010000012.1"/>
</dbReference>